<sequence>MAIARLTKYLRQDRMPHVWCPGCGNGVIMKAFIDAVDKGALEPDRVAVISGIGCSSRVTGYLNFNTMHTLHGRAIAFATGVKLARPEFNVVVMGGDGDMMAIGGNHFIHACRRNMDLTVIVFNNNIYGMTGGQYSPTTPHEKIASTSPYGNVENSFDIVNLAVASGATYVARSTVFHYAQMVQFIQKALNHKGMGVVEIMTNCHTYYGRYNAMSKPEDLLTHFKKNTVQIKKAETMSPEELSDKIVAGEFVNREAETYSDRYRIMSERIIAAEKGDEA</sequence>
<evidence type="ECO:0000313" key="4">
    <source>
        <dbReference type="EMBL" id="KUK90276.1"/>
    </source>
</evidence>
<reference evidence="4" key="1">
    <citation type="journal article" date="2015" name="MBio">
        <title>Genome-resolved metagenomic analysis reveals roles for candidate phyla and other microbial community members in biogeochemical transformations in oil reservoirs.</title>
        <authorList>
            <person name="Hu P."/>
            <person name="Tom L."/>
            <person name="Singh A."/>
            <person name="Thomas B.C."/>
            <person name="Baker B.J."/>
            <person name="Piceno Y.M."/>
            <person name="Andersen G.L."/>
            <person name="Banfield J.F."/>
        </authorList>
    </citation>
    <scope>NUCLEOTIDE SEQUENCE [LARGE SCALE GENOMIC DNA]</scope>
    <source>
        <strain evidence="4">46_70</strain>
    </source>
</reference>
<feature type="domain" description="Thiamine pyrophosphate enzyme TPP-binding" evidence="2">
    <location>
        <begin position="52"/>
        <end position="199"/>
    </location>
</feature>
<dbReference type="GO" id="GO:0016625">
    <property type="term" value="F:oxidoreductase activity, acting on the aldehyde or oxo group of donors, iron-sulfur protein as acceptor"/>
    <property type="evidence" value="ECO:0007669"/>
    <property type="project" value="UniProtKB-ARBA"/>
</dbReference>
<dbReference type="PATRIC" id="fig|1236046.5.peg.151"/>
<dbReference type="InterPro" id="IPR051457">
    <property type="entry name" value="2-oxoacid:Fd_oxidoreductase"/>
</dbReference>
<dbReference type="AlphaFoldDB" id="A0A101I7R1"/>
<name>A0A101I7R1_9BACT</name>
<dbReference type="Proteomes" id="UP000264215">
    <property type="component" value="Unassembled WGS sequence"/>
</dbReference>
<evidence type="ECO:0000313" key="3">
    <source>
        <dbReference type="EMBL" id="HCO69990.1"/>
    </source>
</evidence>
<dbReference type="InterPro" id="IPR011766">
    <property type="entry name" value="TPP_enzyme_TPP-bd"/>
</dbReference>
<gene>
    <name evidence="3" type="ORF">DIT26_05325</name>
    <name evidence="4" type="ORF">XE02_0611</name>
</gene>
<dbReference type="GO" id="GO:0030976">
    <property type="term" value="F:thiamine pyrophosphate binding"/>
    <property type="evidence" value="ECO:0007669"/>
    <property type="project" value="InterPro"/>
</dbReference>
<dbReference type="PANTHER" id="PTHR48084:SF1">
    <property type="entry name" value="2-OXOGLUTARATE SYNTHASE SUBUNIT KORB"/>
    <property type="match status" value="1"/>
</dbReference>
<evidence type="ECO:0000256" key="1">
    <source>
        <dbReference type="ARBA" id="ARBA00023002"/>
    </source>
</evidence>
<dbReference type="CDD" id="cd03375">
    <property type="entry name" value="TPP_OGFOR"/>
    <property type="match status" value="1"/>
</dbReference>
<evidence type="ECO:0000313" key="5">
    <source>
        <dbReference type="Proteomes" id="UP000055014"/>
    </source>
</evidence>
<comment type="caution">
    <text evidence="4">The sequence shown here is derived from an EMBL/GenBank/DDBJ whole genome shotgun (WGS) entry which is preliminary data.</text>
</comment>
<organism evidence="4 5">
    <name type="scientific">Mesotoga infera</name>
    <dbReference type="NCBI Taxonomy" id="1236046"/>
    <lineage>
        <taxon>Bacteria</taxon>
        <taxon>Thermotogati</taxon>
        <taxon>Thermotogota</taxon>
        <taxon>Thermotogae</taxon>
        <taxon>Kosmotogales</taxon>
        <taxon>Kosmotogaceae</taxon>
        <taxon>Mesotoga</taxon>
    </lineage>
</organism>
<protein>
    <submittedName>
        <fullName evidence="3">2-oxoacid:ferredoxin oxidoreductase subunit beta</fullName>
    </submittedName>
    <submittedName>
        <fullName evidence="4">2-oxoacid:ferredoxin oxidoreductase, beta subunit</fullName>
    </submittedName>
</protein>
<dbReference type="InterPro" id="IPR029061">
    <property type="entry name" value="THDP-binding"/>
</dbReference>
<keyword evidence="1" id="KW-0560">Oxidoreductase</keyword>
<dbReference type="SUPFAM" id="SSF52518">
    <property type="entry name" value="Thiamin diphosphate-binding fold (THDP-binding)"/>
    <property type="match status" value="1"/>
</dbReference>
<evidence type="ECO:0000313" key="6">
    <source>
        <dbReference type="Proteomes" id="UP000264215"/>
    </source>
</evidence>
<dbReference type="Pfam" id="PF02775">
    <property type="entry name" value="TPP_enzyme_C"/>
    <property type="match status" value="1"/>
</dbReference>
<accession>A0A101I7R1</accession>
<dbReference type="EMBL" id="LGGW01000042">
    <property type="protein sequence ID" value="KUK90276.1"/>
    <property type="molecule type" value="Genomic_DNA"/>
</dbReference>
<reference evidence="3 6" key="3">
    <citation type="journal article" date="2018" name="Nat. Biotechnol.">
        <title>A standardized bacterial taxonomy based on genome phylogeny substantially revises the tree of life.</title>
        <authorList>
            <person name="Parks D.H."/>
            <person name="Chuvochina M."/>
            <person name="Waite D.W."/>
            <person name="Rinke C."/>
            <person name="Skarshewski A."/>
            <person name="Chaumeil P.A."/>
            <person name="Hugenholtz P."/>
        </authorList>
    </citation>
    <scope>NUCLEOTIDE SEQUENCE [LARGE SCALE GENOMIC DNA]</scope>
    <source>
        <strain evidence="3">UBA9905</strain>
    </source>
</reference>
<dbReference type="EMBL" id="DQBS01000127">
    <property type="protein sequence ID" value="HCO69990.1"/>
    <property type="molecule type" value="Genomic_DNA"/>
</dbReference>
<proteinExistence type="predicted"/>
<dbReference type="Gene3D" id="3.40.50.970">
    <property type="match status" value="1"/>
</dbReference>
<evidence type="ECO:0000259" key="2">
    <source>
        <dbReference type="Pfam" id="PF02775"/>
    </source>
</evidence>
<dbReference type="Proteomes" id="UP000055014">
    <property type="component" value="Unassembled WGS sequence"/>
</dbReference>
<dbReference type="GO" id="GO:0045333">
    <property type="term" value="P:cellular respiration"/>
    <property type="evidence" value="ECO:0007669"/>
    <property type="project" value="UniProtKB-ARBA"/>
</dbReference>
<reference evidence="5" key="2">
    <citation type="journal article" date="2015" name="MBio">
        <title>Genome-Resolved Metagenomic Analysis Reveals Roles for Candidate Phyla and Other Microbial Community Members in Biogeochemical Transformations in Oil Reservoirs.</title>
        <authorList>
            <person name="Hu P."/>
            <person name="Tom L."/>
            <person name="Singh A."/>
            <person name="Thomas B.C."/>
            <person name="Baker B.J."/>
            <person name="Piceno Y.M."/>
            <person name="Andersen G.L."/>
            <person name="Banfield J.F."/>
        </authorList>
    </citation>
    <scope>NUCLEOTIDE SEQUENCE [LARGE SCALE GENOMIC DNA]</scope>
</reference>
<dbReference type="PANTHER" id="PTHR48084">
    <property type="entry name" value="2-OXOGLUTARATE OXIDOREDUCTASE SUBUNIT KORB-RELATED"/>
    <property type="match status" value="1"/>
</dbReference>